<evidence type="ECO:0000256" key="1">
    <source>
        <dbReference type="ARBA" id="ARBA00022723"/>
    </source>
</evidence>
<name>A0A8H4MZA5_9PEZI</name>
<feature type="region of interest" description="Disordered" evidence="6">
    <location>
        <begin position="573"/>
        <end position="595"/>
    </location>
</feature>
<organism evidence="8 9">
    <name type="scientific">Botryosphaeria dothidea</name>
    <dbReference type="NCBI Taxonomy" id="55169"/>
    <lineage>
        <taxon>Eukaryota</taxon>
        <taxon>Fungi</taxon>
        <taxon>Dikarya</taxon>
        <taxon>Ascomycota</taxon>
        <taxon>Pezizomycotina</taxon>
        <taxon>Dothideomycetes</taxon>
        <taxon>Dothideomycetes incertae sedis</taxon>
        <taxon>Botryosphaeriales</taxon>
        <taxon>Botryosphaeriaceae</taxon>
        <taxon>Botryosphaeria</taxon>
    </lineage>
</organism>
<feature type="domain" description="C2H2-type" evidence="7">
    <location>
        <begin position="490"/>
        <end position="519"/>
    </location>
</feature>
<dbReference type="SUPFAM" id="SSF57667">
    <property type="entry name" value="beta-beta-alpha zinc fingers"/>
    <property type="match status" value="1"/>
</dbReference>
<dbReference type="AlphaFoldDB" id="A0A8H4MZA5"/>
<dbReference type="OrthoDB" id="10018191at2759"/>
<dbReference type="InterPro" id="IPR050329">
    <property type="entry name" value="GLI_C2H2-zinc-finger"/>
</dbReference>
<dbReference type="EMBL" id="WWBZ02000051">
    <property type="protein sequence ID" value="KAF4304794.1"/>
    <property type="molecule type" value="Genomic_DNA"/>
</dbReference>
<evidence type="ECO:0000313" key="8">
    <source>
        <dbReference type="EMBL" id="KAF4304794.1"/>
    </source>
</evidence>
<dbReference type="Gene3D" id="3.30.160.60">
    <property type="entry name" value="Classic Zinc Finger"/>
    <property type="match status" value="2"/>
</dbReference>
<dbReference type="SMART" id="SM00355">
    <property type="entry name" value="ZnF_C2H2"/>
    <property type="match status" value="2"/>
</dbReference>
<keyword evidence="4" id="KW-0862">Zinc</keyword>
<feature type="region of interest" description="Disordered" evidence="6">
    <location>
        <begin position="371"/>
        <end position="415"/>
    </location>
</feature>
<dbReference type="InterPro" id="IPR013087">
    <property type="entry name" value="Znf_C2H2_type"/>
</dbReference>
<keyword evidence="3 5" id="KW-0863">Zinc-finger</keyword>
<dbReference type="GO" id="GO:0000978">
    <property type="term" value="F:RNA polymerase II cis-regulatory region sequence-specific DNA binding"/>
    <property type="evidence" value="ECO:0007669"/>
    <property type="project" value="TreeGrafter"/>
</dbReference>
<dbReference type="Proteomes" id="UP000572817">
    <property type="component" value="Unassembled WGS sequence"/>
</dbReference>
<feature type="region of interest" description="Disordered" evidence="6">
    <location>
        <begin position="1"/>
        <end position="55"/>
    </location>
</feature>
<dbReference type="Pfam" id="PF00096">
    <property type="entry name" value="zf-C2H2"/>
    <property type="match status" value="2"/>
</dbReference>
<keyword evidence="9" id="KW-1185">Reference proteome</keyword>
<evidence type="ECO:0000256" key="6">
    <source>
        <dbReference type="SAM" id="MobiDB-lite"/>
    </source>
</evidence>
<dbReference type="GO" id="GO:0045944">
    <property type="term" value="P:positive regulation of transcription by RNA polymerase II"/>
    <property type="evidence" value="ECO:0007669"/>
    <property type="project" value="UniProtKB-ARBA"/>
</dbReference>
<proteinExistence type="predicted"/>
<dbReference type="PANTHER" id="PTHR19818:SF139">
    <property type="entry name" value="PAIR-RULE PROTEIN ODD-PAIRED"/>
    <property type="match status" value="1"/>
</dbReference>
<evidence type="ECO:0000256" key="3">
    <source>
        <dbReference type="ARBA" id="ARBA00022771"/>
    </source>
</evidence>
<evidence type="ECO:0000256" key="4">
    <source>
        <dbReference type="ARBA" id="ARBA00022833"/>
    </source>
</evidence>
<keyword evidence="2" id="KW-0677">Repeat</keyword>
<dbReference type="InterPro" id="IPR036236">
    <property type="entry name" value="Znf_C2H2_sf"/>
</dbReference>
<keyword evidence="1" id="KW-0479">Metal-binding</keyword>
<dbReference type="FunFam" id="3.30.160.60:FF:000100">
    <property type="entry name" value="Zinc finger 45-like"/>
    <property type="match status" value="1"/>
</dbReference>
<dbReference type="PROSITE" id="PS50157">
    <property type="entry name" value="ZINC_FINGER_C2H2_2"/>
    <property type="match status" value="2"/>
</dbReference>
<evidence type="ECO:0000256" key="2">
    <source>
        <dbReference type="ARBA" id="ARBA00022737"/>
    </source>
</evidence>
<evidence type="ECO:0000313" key="9">
    <source>
        <dbReference type="Proteomes" id="UP000572817"/>
    </source>
</evidence>
<feature type="compositionally biased region" description="Low complexity" evidence="6">
    <location>
        <begin position="374"/>
        <end position="393"/>
    </location>
</feature>
<feature type="compositionally biased region" description="Basic and acidic residues" evidence="6">
    <location>
        <begin position="394"/>
        <end position="415"/>
    </location>
</feature>
<evidence type="ECO:0000259" key="7">
    <source>
        <dbReference type="PROSITE" id="PS50157"/>
    </source>
</evidence>
<comment type="caution">
    <text evidence="8">The sequence shown here is derived from an EMBL/GenBank/DDBJ whole genome shotgun (WGS) entry which is preliminary data.</text>
</comment>
<gene>
    <name evidence="8" type="ORF">GTA08_BOTSDO08176</name>
</gene>
<accession>A0A8H4MZA5</accession>
<feature type="compositionally biased region" description="Polar residues" evidence="6">
    <location>
        <begin position="1"/>
        <end position="19"/>
    </location>
</feature>
<feature type="region of interest" description="Disordered" evidence="6">
    <location>
        <begin position="163"/>
        <end position="183"/>
    </location>
</feature>
<dbReference type="GO" id="GO:0008270">
    <property type="term" value="F:zinc ion binding"/>
    <property type="evidence" value="ECO:0007669"/>
    <property type="project" value="UniProtKB-KW"/>
</dbReference>
<dbReference type="PANTHER" id="PTHR19818">
    <property type="entry name" value="ZINC FINGER PROTEIN ZIC AND GLI"/>
    <property type="match status" value="1"/>
</dbReference>
<dbReference type="PROSITE" id="PS00028">
    <property type="entry name" value="ZINC_FINGER_C2H2_1"/>
    <property type="match status" value="2"/>
</dbReference>
<evidence type="ECO:0000256" key="5">
    <source>
        <dbReference type="PROSITE-ProRule" id="PRU00042"/>
    </source>
</evidence>
<reference evidence="8" key="1">
    <citation type="submission" date="2020-04" db="EMBL/GenBank/DDBJ databases">
        <title>Genome Assembly and Annotation of Botryosphaeria dothidea sdau 11-99, a Latent Pathogen of Apple Fruit Ring Rot in China.</title>
        <authorList>
            <person name="Yu C."/>
            <person name="Diao Y."/>
            <person name="Lu Q."/>
            <person name="Zhao J."/>
            <person name="Cui S."/>
            <person name="Peng C."/>
            <person name="He B."/>
            <person name="Liu H."/>
        </authorList>
    </citation>
    <scope>NUCLEOTIDE SEQUENCE [LARGE SCALE GENOMIC DNA]</scope>
    <source>
        <strain evidence="8">Sdau11-99</strain>
    </source>
</reference>
<dbReference type="GO" id="GO:0005634">
    <property type="term" value="C:nucleus"/>
    <property type="evidence" value="ECO:0007669"/>
    <property type="project" value="UniProtKB-ARBA"/>
</dbReference>
<feature type="domain" description="C2H2-type" evidence="7">
    <location>
        <begin position="520"/>
        <end position="549"/>
    </location>
</feature>
<dbReference type="GO" id="GO:0000981">
    <property type="term" value="F:DNA-binding transcription factor activity, RNA polymerase II-specific"/>
    <property type="evidence" value="ECO:0007669"/>
    <property type="project" value="TreeGrafter"/>
</dbReference>
<protein>
    <submittedName>
        <fullName evidence="8">Zinc finger C2H2-type protein</fullName>
    </submittedName>
</protein>
<sequence>MAQSAFSNAPTAPQPELTTSASASADNRDSDSPSSSAPAPAPPAPAAENEPRRAAAAACVASDHAFFPPVLPARNFQNIATAEAAEAAPAAVSSDLRGRGSLARRPSVHCSLKVEGMDMNQSANPPYSSSGYLTPASTAYDGRRDSIASLQSSASCAHSYSSNTSSFYSQQMPPTPHSAREGTIPDDWNMVSMPHNGLPFDHGPTQDTHGHDLEDYEPWSNQLTYPTKARMIEPETQSRPNSWVVVSNGLRMSGSESDGMVLPASGDFTSSFESHLAPQPTRSLQPPAEIYSSSDIWSAPQATTSSFAMPGLASEAYEQAPVPTEFTSNLEWRYPFTQGAELPAMFEGPSVQPEDTMVDADDKYAEMRSDSFDDSFGSYDGGYSSSTSPSSRYGHGEETHIKQEGDSDFHRRDSKSNLRDFMTPVRKNSRRDSKVRTGGITKRKMRSGNMMESFDAHHNGCQVEVKYQAGIQVDPKSGRYCSASGETKKQRCRFEGCVKTFARPEHLKRHENTHSKERPFPCVVPQCGRRFSRNDNRKAHYETHLKEALLGKKARNAPVSFDELCNFLHQSEPEEEARKMIEKLQNPKSKVKSRD</sequence>